<dbReference type="EMBL" id="JBHRYR010000003">
    <property type="protein sequence ID" value="MFC3852624.1"/>
    <property type="molecule type" value="Genomic_DNA"/>
</dbReference>
<comment type="caution">
    <text evidence="6">The sequence shown here is derived from an EMBL/GenBank/DDBJ whole genome shotgun (WGS) entry which is preliminary data.</text>
</comment>
<dbReference type="RefSeq" id="WP_380695009.1">
    <property type="nucleotide sequence ID" value="NZ_JBHRYR010000003.1"/>
</dbReference>
<comment type="function">
    <text evidence="3">Required for a late step of 50S ribosomal subunit assembly. Has GTPase activity.</text>
</comment>
<keyword evidence="3" id="KW-0963">Cytoplasm</keyword>
<evidence type="ECO:0000313" key="6">
    <source>
        <dbReference type="EMBL" id="MFC3852624.1"/>
    </source>
</evidence>
<feature type="domain" description="G" evidence="5">
    <location>
        <begin position="117"/>
        <end position="205"/>
    </location>
</feature>
<dbReference type="PIRSF" id="PIRSF006230">
    <property type="entry name" value="MG442"/>
    <property type="match status" value="1"/>
</dbReference>
<keyword evidence="7" id="KW-1185">Reference proteome</keyword>
<gene>
    <name evidence="6" type="primary">ylqF</name>
    <name evidence="6" type="ORF">ACFOOG_07250</name>
</gene>
<dbReference type="SUPFAM" id="SSF52540">
    <property type="entry name" value="P-loop containing nucleoside triphosphate hydrolases"/>
    <property type="match status" value="1"/>
</dbReference>
<reference evidence="7" key="1">
    <citation type="journal article" date="2019" name="Int. J. Syst. Evol. Microbiol.">
        <title>The Global Catalogue of Microorganisms (GCM) 10K type strain sequencing project: providing services to taxonomists for standard genome sequencing and annotation.</title>
        <authorList>
            <consortium name="The Broad Institute Genomics Platform"/>
            <consortium name="The Broad Institute Genome Sequencing Center for Infectious Disease"/>
            <person name="Wu L."/>
            <person name="Ma J."/>
        </authorList>
    </citation>
    <scope>NUCLEOTIDE SEQUENCE [LARGE SCALE GENOMIC DNA]</scope>
    <source>
        <strain evidence="7">IBRC 10765</strain>
    </source>
</reference>
<proteinExistence type="inferred from homology"/>
<dbReference type="PANTHER" id="PTHR45782:SF4">
    <property type="entry name" value="MITOCHONDRIAL RIBOSOME-ASSOCIATED GTPASE 1"/>
    <property type="match status" value="1"/>
</dbReference>
<dbReference type="PANTHER" id="PTHR45782">
    <property type="entry name" value="MITOCHONDRIAL RIBOSOME-ASSOCIATED GTPASE 1"/>
    <property type="match status" value="1"/>
</dbReference>
<dbReference type="InterPro" id="IPR006073">
    <property type="entry name" value="GTP-bd"/>
</dbReference>
<evidence type="ECO:0000259" key="5">
    <source>
        <dbReference type="Pfam" id="PF01926"/>
    </source>
</evidence>
<dbReference type="InterPro" id="IPR023179">
    <property type="entry name" value="GTP-bd_ortho_bundle_sf"/>
</dbReference>
<dbReference type="Gene3D" id="3.40.50.300">
    <property type="entry name" value="P-loop containing nucleotide triphosphate hydrolases"/>
    <property type="match status" value="1"/>
</dbReference>
<evidence type="ECO:0000313" key="7">
    <source>
        <dbReference type="Proteomes" id="UP001595617"/>
    </source>
</evidence>
<dbReference type="InterPro" id="IPR027417">
    <property type="entry name" value="P-loop_NTPase"/>
</dbReference>
<dbReference type="CDD" id="cd01856">
    <property type="entry name" value="YlqF"/>
    <property type="match status" value="1"/>
</dbReference>
<comment type="similarity">
    <text evidence="3">Belongs to the TRAFAC class YlqF/YawG GTPase family. MTG1 subfamily.</text>
</comment>
<dbReference type="InterPro" id="IPR019991">
    <property type="entry name" value="GTP-bd_ribosome_bgen"/>
</dbReference>
<accession>A0ABV7ZWN2</accession>
<evidence type="ECO:0000256" key="4">
    <source>
        <dbReference type="SAM" id="MobiDB-lite"/>
    </source>
</evidence>
<evidence type="ECO:0000256" key="1">
    <source>
        <dbReference type="ARBA" id="ARBA00022741"/>
    </source>
</evidence>
<keyword evidence="1 3" id="KW-0547">Nucleotide-binding</keyword>
<dbReference type="Proteomes" id="UP001595617">
    <property type="component" value="Unassembled WGS sequence"/>
</dbReference>
<protein>
    <recommendedName>
        <fullName evidence="3">Ribosome biogenesis GTPase A</fullName>
    </recommendedName>
</protein>
<dbReference type="NCBIfam" id="TIGR03596">
    <property type="entry name" value="GTPase_YlqF"/>
    <property type="match status" value="1"/>
</dbReference>
<keyword evidence="2 3" id="KW-0342">GTP-binding</keyword>
<name>A0ABV7ZWN2_9GAMM</name>
<organism evidence="6 7">
    <name type="scientific">Saccharospirillum mangrovi</name>
    <dbReference type="NCBI Taxonomy" id="2161747"/>
    <lineage>
        <taxon>Bacteria</taxon>
        <taxon>Pseudomonadati</taxon>
        <taxon>Pseudomonadota</taxon>
        <taxon>Gammaproteobacteria</taxon>
        <taxon>Oceanospirillales</taxon>
        <taxon>Saccharospirillaceae</taxon>
        <taxon>Saccharospirillum</taxon>
    </lineage>
</organism>
<comment type="subcellular location">
    <subcellularLocation>
        <location evidence="3">Cytoplasm</location>
    </subcellularLocation>
</comment>
<evidence type="ECO:0000256" key="2">
    <source>
        <dbReference type="ARBA" id="ARBA00023134"/>
    </source>
</evidence>
<sequence>MQIHWYPGHMHKAQRKIREVFHQVDVMIEVLDARLPLSSRNTLLAEIRGTKPCLMVLNKTDLADSSVTKKWLAWYNAQEGVTAYATHNGERKRLQDIPQLCRDMVPRRGIPGKPVRALIAGIPNVGKSTLINSLAGRKVAHTGNEPAVTKNQQKVDAGKYFQLLDTPGIMQPSPGDVLAGYRLATSGAIRSTAMEYEEVALFAIDYLLQRYRGALAKRYGISEDSDDAAQILPAIAERRGCIRDGELDLHKASEIVLNEFRAGKLGRITLEEPQRELPYRLLPPEPVHDESDDSEPPTGLHRQ</sequence>
<dbReference type="Pfam" id="PF01926">
    <property type="entry name" value="MMR_HSR1"/>
    <property type="match status" value="1"/>
</dbReference>
<dbReference type="Gene3D" id="1.10.1580.10">
    <property type="match status" value="1"/>
</dbReference>
<feature type="region of interest" description="Disordered" evidence="4">
    <location>
        <begin position="275"/>
        <end position="303"/>
    </location>
</feature>
<dbReference type="InterPro" id="IPR016478">
    <property type="entry name" value="GTPase_MTG1"/>
</dbReference>
<evidence type="ECO:0000256" key="3">
    <source>
        <dbReference type="PIRNR" id="PIRNR006230"/>
    </source>
</evidence>